<dbReference type="SUPFAM" id="SSF51430">
    <property type="entry name" value="NAD(P)-linked oxidoreductase"/>
    <property type="match status" value="1"/>
</dbReference>
<dbReference type="AlphaFoldDB" id="A0A9N9BES8"/>
<dbReference type="OrthoDB" id="2310150at2759"/>
<dbReference type="Proteomes" id="UP000789831">
    <property type="component" value="Unassembled WGS sequence"/>
</dbReference>
<evidence type="ECO:0000313" key="4">
    <source>
        <dbReference type="Proteomes" id="UP000789831"/>
    </source>
</evidence>
<dbReference type="Pfam" id="PF00248">
    <property type="entry name" value="Aldo_ket_red"/>
    <property type="match status" value="1"/>
</dbReference>
<dbReference type="PANTHER" id="PTHR43364:SF4">
    <property type="entry name" value="NAD(P)-LINKED OXIDOREDUCTASE SUPERFAMILY PROTEIN"/>
    <property type="match status" value="1"/>
</dbReference>
<dbReference type="InterPro" id="IPR050523">
    <property type="entry name" value="AKR_Detox_Biosynth"/>
</dbReference>
<reference evidence="3" key="1">
    <citation type="submission" date="2021-06" db="EMBL/GenBank/DDBJ databases">
        <authorList>
            <person name="Kallberg Y."/>
            <person name="Tangrot J."/>
            <person name="Rosling A."/>
        </authorList>
    </citation>
    <scope>NUCLEOTIDE SEQUENCE</scope>
    <source>
        <strain evidence="3">MT106</strain>
    </source>
</reference>
<evidence type="ECO:0000313" key="3">
    <source>
        <dbReference type="EMBL" id="CAG8561312.1"/>
    </source>
</evidence>
<dbReference type="CDD" id="cd19075">
    <property type="entry name" value="AKR_AKR7A1-5"/>
    <property type="match status" value="1"/>
</dbReference>
<keyword evidence="1" id="KW-0560">Oxidoreductase</keyword>
<dbReference type="InterPro" id="IPR036812">
    <property type="entry name" value="NAD(P)_OxRdtase_dom_sf"/>
</dbReference>
<feature type="domain" description="NADP-dependent oxidoreductase" evidence="2">
    <location>
        <begin position="13"/>
        <end position="320"/>
    </location>
</feature>
<sequence>MSNPIEKHLKPAVILGTMTFGYREHPRIDDPEVVQQILDIFRGFGHDELDTARVYCGGSTEELLGDLEIVTKQKFKIATKVTPDLKKSGKSPIEIIEGLFQSSLTALKVPKVDLLYLHAPDHTTPIEITLKGVQQVYEKGLFKEFGLSNFTAWQVAEVYYICKHNGYVLPTVYQGMVSYAITRDVEHELFPALRKFGIRFYAYNPTAGGLFAGKFTSLDSEIEKGSRFDPNLVNGRMYRERYGKQAYFEAINYINSVVAKHNISTVEAGLRWINHHGKMDANCGDAIIIGASSIEHTRENLEFLEKGPLPDDIVQAFDETWHKVQPFVPPYFR</sequence>
<dbReference type="EMBL" id="CAJVPL010001250">
    <property type="protein sequence ID" value="CAG8561312.1"/>
    <property type="molecule type" value="Genomic_DNA"/>
</dbReference>
<comment type="caution">
    <text evidence="3">The sequence shown here is derived from an EMBL/GenBank/DDBJ whole genome shotgun (WGS) entry which is preliminary data.</text>
</comment>
<proteinExistence type="predicted"/>
<gene>
    <name evidence="3" type="ORF">AGERDE_LOCUS7165</name>
</gene>
<dbReference type="PANTHER" id="PTHR43364">
    <property type="entry name" value="NADH-SPECIFIC METHYLGLYOXAL REDUCTASE-RELATED"/>
    <property type="match status" value="1"/>
</dbReference>
<keyword evidence="4" id="KW-1185">Reference proteome</keyword>
<accession>A0A9N9BES8</accession>
<protein>
    <submittedName>
        <fullName evidence="3">7799_t:CDS:1</fullName>
    </submittedName>
</protein>
<evidence type="ECO:0000259" key="2">
    <source>
        <dbReference type="Pfam" id="PF00248"/>
    </source>
</evidence>
<name>A0A9N9BES8_9GLOM</name>
<evidence type="ECO:0000256" key="1">
    <source>
        <dbReference type="ARBA" id="ARBA00023002"/>
    </source>
</evidence>
<dbReference type="Gene3D" id="3.20.20.100">
    <property type="entry name" value="NADP-dependent oxidoreductase domain"/>
    <property type="match status" value="1"/>
</dbReference>
<dbReference type="GO" id="GO:0016491">
    <property type="term" value="F:oxidoreductase activity"/>
    <property type="evidence" value="ECO:0007669"/>
    <property type="project" value="UniProtKB-KW"/>
</dbReference>
<organism evidence="3 4">
    <name type="scientific">Ambispora gerdemannii</name>
    <dbReference type="NCBI Taxonomy" id="144530"/>
    <lineage>
        <taxon>Eukaryota</taxon>
        <taxon>Fungi</taxon>
        <taxon>Fungi incertae sedis</taxon>
        <taxon>Mucoromycota</taxon>
        <taxon>Glomeromycotina</taxon>
        <taxon>Glomeromycetes</taxon>
        <taxon>Archaeosporales</taxon>
        <taxon>Ambisporaceae</taxon>
        <taxon>Ambispora</taxon>
    </lineage>
</organism>
<dbReference type="InterPro" id="IPR023210">
    <property type="entry name" value="NADP_OxRdtase_dom"/>
</dbReference>